<protein>
    <recommendedName>
        <fullName evidence="3">Halobacterial output domain-containing protein</fullName>
    </recommendedName>
</protein>
<sequence>MVRAAVKAVEEELDADGVDASTWRWTLTWLERKPVVELDDGTVIRYNPDSETATITSNDFEAEEG</sequence>
<dbReference type="EMBL" id="BAABBX010000016">
    <property type="protein sequence ID" value="GAA4192425.1"/>
    <property type="molecule type" value="Genomic_DNA"/>
</dbReference>
<comment type="caution">
    <text evidence="1">The sequence shown here is derived from an EMBL/GenBank/DDBJ whole genome shotgun (WGS) entry which is preliminary data.</text>
</comment>
<evidence type="ECO:0008006" key="3">
    <source>
        <dbReference type="Google" id="ProtNLM"/>
    </source>
</evidence>
<reference evidence="2" key="1">
    <citation type="journal article" date="2019" name="Int. J. Syst. Evol. Microbiol.">
        <title>The Global Catalogue of Microorganisms (GCM) 10K type strain sequencing project: providing services to taxonomists for standard genome sequencing and annotation.</title>
        <authorList>
            <consortium name="The Broad Institute Genomics Platform"/>
            <consortium name="The Broad Institute Genome Sequencing Center for Infectious Disease"/>
            <person name="Wu L."/>
            <person name="Ma J."/>
        </authorList>
    </citation>
    <scope>NUCLEOTIDE SEQUENCE [LARGE SCALE GENOMIC DNA]</scope>
    <source>
        <strain evidence="2">JCM 17593</strain>
    </source>
</reference>
<accession>A0ABP8AXW3</accession>
<evidence type="ECO:0000313" key="1">
    <source>
        <dbReference type="EMBL" id="GAA4192425.1"/>
    </source>
</evidence>
<dbReference type="Proteomes" id="UP001500213">
    <property type="component" value="Unassembled WGS sequence"/>
</dbReference>
<organism evidence="1 2">
    <name type="scientific">Gryllotalpicola kribbensis</name>
    <dbReference type="NCBI Taxonomy" id="993084"/>
    <lineage>
        <taxon>Bacteria</taxon>
        <taxon>Bacillati</taxon>
        <taxon>Actinomycetota</taxon>
        <taxon>Actinomycetes</taxon>
        <taxon>Micrococcales</taxon>
        <taxon>Microbacteriaceae</taxon>
        <taxon>Gryllotalpicola</taxon>
    </lineage>
</organism>
<keyword evidence="2" id="KW-1185">Reference proteome</keyword>
<proteinExistence type="predicted"/>
<name>A0ABP8AXW3_9MICO</name>
<evidence type="ECO:0000313" key="2">
    <source>
        <dbReference type="Proteomes" id="UP001500213"/>
    </source>
</evidence>
<gene>
    <name evidence="1" type="ORF">GCM10022288_24660</name>
</gene>